<dbReference type="RefSeq" id="WP_397017957.1">
    <property type="nucleotide sequence ID" value="NZ_JBITMB010000001.1"/>
</dbReference>
<dbReference type="InterPro" id="IPR016181">
    <property type="entry name" value="Acyl_CoA_acyltransferase"/>
</dbReference>
<dbReference type="Pfam" id="PF04339">
    <property type="entry name" value="FemAB_like"/>
    <property type="match status" value="1"/>
</dbReference>
<protein>
    <submittedName>
        <fullName evidence="1">Peptidogalycan biosysnthesis protein</fullName>
    </submittedName>
</protein>
<dbReference type="EMBL" id="JBITMB010000001">
    <property type="protein sequence ID" value="MFI7438411.1"/>
    <property type="molecule type" value="Genomic_DNA"/>
</dbReference>
<sequence>MTHQTITEPEVPGLVTVEPVSSLSDIPEHSWDDVADPRDMFQSRAWLRTLERSGDAPVTYLIARQPGHPRILGALPLYDSLPSRGDYLYWPELHFQDLLHAAGADGRLGLLAGSRAGFGTRLIVDRTLPGPARAAVLDALRDAARAVAADRGLPYTFFLFLDASAWRDLAPVVRDGDHHRLASVAQTELELPGDDFEDYLATLPRNTRTSVRREVGVFARDCATETVPLREAIATVAPMIVNVRARHGMAYGVDTVARRLSAYASALGDASAMAVLCRVRGRTAGAGVMCRWHDRLYVTDFGRLDDEAPDPFVYFNAAIYEPVRHAYATGLSSVVTGAGAELGKARRGSAVLPLVHLAWATAGGHPERRADTAPAENRKEHWRRLRGAHPRYFHPVWDELL</sequence>
<dbReference type="InterPro" id="IPR007434">
    <property type="entry name" value="FemAB-like"/>
</dbReference>
<proteinExistence type="predicted"/>
<reference evidence="1 2" key="1">
    <citation type="submission" date="2024-10" db="EMBL/GenBank/DDBJ databases">
        <title>The Natural Products Discovery Center: Release of the First 8490 Sequenced Strains for Exploring Actinobacteria Biosynthetic Diversity.</title>
        <authorList>
            <person name="Kalkreuter E."/>
            <person name="Kautsar S.A."/>
            <person name="Yang D."/>
            <person name="Bader C.D."/>
            <person name="Teijaro C.N."/>
            <person name="Fluegel L."/>
            <person name="Davis C.M."/>
            <person name="Simpson J.R."/>
            <person name="Lauterbach L."/>
            <person name="Steele A.D."/>
            <person name="Gui C."/>
            <person name="Meng S."/>
            <person name="Li G."/>
            <person name="Viehrig K."/>
            <person name="Ye F."/>
            <person name="Su P."/>
            <person name="Kiefer A.F."/>
            <person name="Nichols A."/>
            <person name="Cepeda A.J."/>
            <person name="Yan W."/>
            <person name="Fan B."/>
            <person name="Jiang Y."/>
            <person name="Adhikari A."/>
            <person name="Zheng C.-J."/>
            <person name="Schuster L."/>
            <person name="Cowan T.M."/>
            <person name="Smanski M.J."/>
            <person name="Chevrette M.G."/>
            <person name="De Carvalho L.P.S."/>
            <person name="Shen B."/>
        </authorList>
    </citation>
    <scope>NUCLEOTIDE SEQUENCE [LARGE SCALE GENOMIC DNA]</scope>
    <source>
        <strain evidence="1 2">NPDC049503</strain>
    </source>
</reference>
<accession>A0ABW7ZV62</accession>
<organism evidence="1 2">
    <name type="scientific">Nonomuraea indica</name>
    <dbReference type="NCBI Taxonomy" id="1581193"/>
    <lineage>
        <taxon>Bacteria</taxon>
        <taxon>Bacillati</taxon>
        <taxon>Actinomycetota</taxon>
        <taxon>Actinomycetes</taxon>
        <taxon>Streptosporangiales</taxon>
        <taxon>Streptosporangiaceae</taxon>
        <taxon>Nonomuraea</taxon>
    </lineage>
</organism>
<comment type="caution">
    <text evidence="1">The sequence shown here is derived from an EMBL/GenBank/DDBJ whole genome shotgun (WGS) entry which is preliminary data.</text>
</comment>
<name>A0ABW7ZV62_9ACTN</name>
<dbReference type="SUPFAM" id="SSF55729">
    <property type="entry name" value="Acyl-CoA N-acyltransferases (Nat)"/>
    <property type="match status" value="1"/>
</dbReference>
<dbReference type="Proteomes" id="UP001612928">
    <property type="component" value="Unassembled WGS sequence"/>
</dbReference>
<evidence type="ECO:0000313" key="1">
    <source>
        <dbReference type="EMBL" id="MFI7438411.1"/>
    </source>
</evidence>
<evidence type="ECO:0000313" key="2">
    <source>
        <dbReference type="Proteomes" id="UP001612928"/>
    </source>
</evidence>
<keyword evidence="2" id="KW-1185">Reference proteome</keyword>
<gene>
    <name evidence="1" type="ORF">ACIBP5_00425</name>
</gene>